<dbReference type="SUPFAM" id="SSF103473">
    <property type="entry name" value="MFS general substrate transporter"/>
    <property type="match status" value="1"/>
</dbReference>
<feature type="transmembrane region" description="Helical" evidence="11">
    <location>
        <begin position="194"/>
        <end position="213"/>
    </location>
</feature>
<feature type="transmembrane region" description="Helical" evidence="11">
    <location>
        <begin position="128"/>
        <end position="149"/>
    </location>
</feature>
<evidence type="ECO:0000256" key="9">
    <source>
        <dbReference type="ARBA" id="ARBA00037295"/>
    </source>
</evidence>
<dbReference type="InterPro" id="IPR011701">
    <property type="entry name" value="MFS"/>
</dbReference>
<dbReference type="PROSITE" id="PS00216">
    <property type="entry name" value="SUGAR_TRANSPORT_1"/>
    <property type="match status" value="1"/>
</dbReference>
<keyword evidence="8 11" id="KW-0472">Membrane</keyword>
<dbReference type="GO" id="GO:0015293">
    <property type="term" value="F:symporter activity"/>
    <property type="evidence" value="ECO:0007669"/>
    <property type="project" value="UniProtKB-KW"/>
</dbReference>
<evidence type="ECO:0000313" key="13">
    <source>
        <dbReference type="EMBL" id="MBB4681920.1"/>
    </source>
</evidence>
<feature type="transmembrane region" description="Helical" evidence="11">
    <location>
        <begin position="170"/>
        <end position="188"/>
    </location>
</feature>
<dbReference type="EMBL" id="JACHMH010000001">
    <property type="protein sequence ID" value="MBB4681920.1"/>
    <property type="molecule type" value="Genomic_DNA"/>
</dbReference>
<keyword evidence="14" id="KW-1185">Reference proteome</keyword>
<dbReference type="RefSeq" id="WP_185008842.1">
    <property type="nucleotide sequence ID" value="NZ_BAAAUI010000034.1"/>
</dbReference>
<dbReference type="PROSITE" id="PS50850">
    <property type="entry name" value="MFS"/>
    <property type="match status" value="1"/>
</dbReference>
<feature type="transmembrane region" description="Helical" evidence="11">
    <location>
        <begin position="58"/>
        <end position="82"/>
    </location>
</feature>
<organism evidence="13 14">
    <name type="scientific">Crossiella cryophila</name>
    <dbReference type="NCBI Taxonomy" id="43355"/>
    <lineage>
        <taxon>Bacteria</taxon>
        <taxon>Bacillati</taxon>
        <taxon>Actinomycetota</taxon>
        <taxon>Actinomycetes</taxon>
        <taxon>Pseudonocardiales</taxon>
        <taxon>Pseudonocardiaceae</taxon>
        <taxon>Crossiella</taxon>
    </lineage>
</organism>
<feature type="transmembrane region" description="Helical" evidence="11">
    <location>
        <begin position="94"/>
        <end position="116"/>
    </location>
</feature>
<keyword evidence="7 11" id="KW-1133">Transmembrane helix</keyword>
<sequence>MADGVREGAGGAVGRGPLMRVVSAGVIGTTVEFYDFFLYGAAAATIFGPVFFPQADGLVGVLLALVTYAVGFVARPLGGVVFGHFGDRVGRKKLLAVSLLLMGVSSFLIGILPGYAEIGVVAPVLLTLLRLVQGFALGGEFGGAVLLVAEHGPARQRGFWTATPQTGGPLGNLLATAALAATAYSMSSADYTSWGWRIPFLASVVLVLVGLWVRLRVAESPLFAEVKREARPERAPLVTAFRRHPRQLFSVFAARVGENAAFYVFTIFLLVYANHIGLPAGAATVAVTVGSVVQVLAMLAGGALSDRLGRRPVAVVAAVLAAGWTAVFFPLVATKDQMWVLLAVGVGLLLHGLLTGAQAAFYAELFDTTVRYSGVSVGYQAATMLAGAAAPLVGTQLLRSTGSPAPVAWLLAACLGLTVVGMLIVPETRRSQLR</sequence>
<dbReference type="PROSITE" id="PS00217">
    <property type="entry name" value="SUGAR_TRANSPORT_2"/>
    <property type="match status" value="1"/>
</dbReference>
<evidence type="ECO:0000256" key="1">
    <source>
        <dbReference type="ARBA" id="ARBA00004651"/>
    </source>
</evidence>
<evidence type="ECO:0000256" key="7">
    <source>
        <dbReference type="ARBA" id="ARBA00022989"/>
    </source>
</evidence>
<name>A0A7W7FYB5_9PSEU</name>
<dbReference type="Gene3D" id="1.20.1250.20">
    <property type="entry name" value="MFS general substrate transporter like domains"/>
    <property type="match status" value="2"/>
</dbReference>
<feature type="transmembrane region" description="Helical" evidence="11">
    <location>
        <begin position="252"/>
        <end position="272"/>
    </location>
</feature>
<comment type="caution">
    <text evidence="13">The sequence shown here is derived from an EMBL/GenBank/DDBJ whole genome shotgun (WGS) entry which is preliminary data.</text>
</comment>
<accession>A0A7W7FYB5</accession>
<dbReference type="InterPro" id="IPR036259">
    <property type="entry name" value="MFS_trans_sf"/>
</dbReference>
<feature type="transmembrane region" description="Helical" evidence="11">
    <location>
        <begin position="313"/>
        <end position="333"/>
    </location>
</feature>
<comment type="subcellular location">
    <subcellularLocation>
        <location evidence="1">Cell membrane</location>
        <topology evidence="1">Multi-pass membrane protein</topology>
    </subcellularLocation>
</comment>
<gene>
    <name evidence="13" type="ORF">HNR67_008038</name>
</gene>
<dbReference type="InterPro" id="IPR020846">
    <property type="entry name" value="MFS_dom"/>
</dbReference>
<keyword evidence="4" id="KW-1003">Cell membrane</keyword>
<evidence type="ECO:0000256" key="3">
    <source>
        <dbReference type="ARBA" id="ARBA00022448"/>
    </source>
</evidence>
<evidence type="ECO:0000313" key="14">
    <source>
        <dbReference type="Proteomes" id="UP000533598"/>
    </source>
</evidence>
<evidence type="ECO:0000256" key="5">
    <source>
        <dbReference type="ARBA" id="ARBA00022692"/>
    </source>
</evidence>
<keyword evidence="6" id="KW-0769">Symport</keyword>
<keyword evidence="3" id="KW-0813">Transport</keyword>
<evidence type="ECO:0000256" key="4">
    <source>
        <dbReference type="ARBA" id="ARBA00022475"/>
    </source>
</evidence>
<evidence type="ECO:0000259" key="12">
    <source>
        <dbReference type="PROSITE" id="PS50850"/>
    </source>
</evidence>
<evidence type="ECO:0000256" key="11">
    <source>
        <dbReference type="SAM" id="Phobius"/>
    </source>
</evidence>
<dbReference type="InterPro" id="IPR005829">
    <property type="entry name" value="Sugar_transporter_CS"/>
</dbReference>
<feature type="transmembrane region" description="Helical" evidence="11">
    <location>
        <begin position="375"/>
        <end position="394"/>
    </location>
</feature>
<evidence type="ECO:0000256" key="10">
    <source>
        <dbReference type="ARBA" id="ARBA00039918"/>
    </source>
</evidence>
<dbReference type="FunFam" id="1.20.1250.20:FF:000001">
    <property type="entry name" value="Dicarboxylate MFS transporter"/>
    <property type="match status" value="1"/>
</dbReference>
<proteinExistence type="inferred from homology"/>
<feature type="transmembrane region" description="Helical" evidence="11">
    <location>
        <begin position="278"/>
        <end position="301"/>
    </location>
</feature>
<feature type="transmembrane region" description="Helical" evidence="11">
    <location>
        <begin position="339"/>
        <end position="363"/>
    </location>
</feature>
<keyword evidence="5 11" id="KW-0812">Transmembrane</keyword>
<comment type="similarity">
    <text evidence="2">Belongs to the major facilitator superfamily. Metabolite:H+ Symporter (MHS) family (TC 2.A.1.6) family.</text>
</comment>
<evidence type="ECO:0000256" key="2">
    <source>
        <dbReference type="ARBA" id="ARBA00008240"/>
    </source>
</evidence>
<dbReference type="Proteomes" id="UP000533598">
    <property type="component" value="Unassembled WGS sequence"/>
</dbReference>
<evidence type="ECO:0000256" key="6">
    <source>
        <dbReference type="ARBA" id="ARBA00022847"/>
    </source>
</evidence>
<dbReference type="PANTHER" id="PTHR43045">
    <property type="entry name" value="SHIKIMATE TRANSPORTER"/>
    <property type="match status" value="1"/>
</dbReference>
<dbReference type="Pfam" id="PF07690">
    <property type="entry name" value="MFS_1"/>
    <property type="match status" value="1"/>
</dbReference>
<comment type="function">
    <text evidence="9">May be a proton symporter involved in the uptake of osmolytes such as proline and glycine betaine.</text>
</comment>
<dbReference type="AlphaFoldDB" id="A0A7W7FYB5"/>
<dbReference type="GO" id="GO:0005886">
    <property type="term" value="C:plasma membrane"/>
    <property type="evidence" value="ECO:0007669"/>
    <property type="project" value="UniProtKB-SubCell"/>
</dbReference>
<protein>
    <recommendedName>
        <fullName evidence="10">Putative proline/betaine transporter</fullName>
    </recommendedName>
</protein>
<evidence type="ECO:0000256" key="8">
    <source>
        <dbReference type="ARBA" id="ARBA00023136"/>
    </source>
</evidence>
<dbReference type="PANTHER" id="PTHR43045:SF1">
    <property type="entry name" value="SHIKIMATE TRANSPORTER"/>
    <property type="match status" value="1"/>
</dbReference>
<reference evidence="13 14" key="1">
    <citation type="submission" date="2020-08" db="EMBL/GenBank/DDBJ databases">
        <title>Sequencing the genomes of 1000 actinobacteria strains.</title>
        <authorList>
            <person name="Klenk H.-P."/>
        </authorList>
    </citation>
    <scope>NUCLEOTIDE SEQUENCE [LARGE SCALE GENOMIC DNA]</scope>
    <source>
        <strain evidence="13 14">DSM 44230</strain>
    </source>
</reference>
<feature type="domain" description="Major facilitator superfamily (MFS) profile" evidence="12">
    <location>
        <begin position="21"/>
        <end position="430"/>
    </location>
</feature>
<feature type="transmembrane region" description="Helical" evidence="11">
    <location>
        <begin position="406"/>
        <end position="425"/>
    </location>
</feature>